<feature type="region of interest" description="Disordered" evidence="1">
    <location>
        <begin position="213"/>
        <end position="249"/>
    </location>
</feature>
<reference evidence="3" key="1">
    <citation type="submission" date="2016-10" db="EMBL/GenBank/DDBJ databases">
        <authorList>
            <person name="Varghese N."/>
            <person name="Submissions S."/>
        </authorList>
    </citation>
    <scope>NUCLEOTIDE SEQUENCE [LARGE SCALE GENOMIC DNA]</scope>
    <source>
        <strain evidence="3">CGMCC 4.6609</strain>
    </source>
</reference>
<keyword evidence="3" id="KW-1185">Reference proteome</keyword>
<accession>A0A1H0MQP4</accession>
<evidence type="ECO:0000256" key="1">
    <source>
        <dbReference type="SAM" id="MobiDB-lite"/>
    </source>
</evidence>
<gene>
    <name evidence="2" type="ORF">SAMN05421507_10485</name>
</gene>
<organism evidence="2 3">
    <name type="scientific">Lentzea jiangxiensis</name>
    <dbReference type="NCBI Taxonomy" id="641025"/>
    <lineage>
        <taxon>Bacteria</taxon>
        <taxon>Bacillati</taxon>
        <taxon>Actinomycetota</taxon>
        <taxon>Actinomycetes</taxon>
        <taxon>Pseudonocardiales</taxon>
        <taxon>Pseudonocardiaceae</taxon>
        <taxon>Lentzea</taxon>
    </lineage>
</organism>
<proteinExistence type="predicted"/>
<evidence type="ECO:0000313" key="3">
    <source>
        <dbReference type="Proteomes" id="UP000199691"/>
    </source>
</evidence>
<dbReference type="EMBL" id="FNIX01000004">
    <property type="protein sequence ID" value="SDO82721.1"/>
    <property type="molecule type" value="Genomic_DNA"/>
</dbReference>
<dbReference type="Proteomes" id="UP000199691">
    <property type="component" value="Unassembled WGS sequence"/>
</dbReference>
<dbReference type="AlphaFoldDB" id="A0A1H0MQP4"/>
<evidence type="ECO:0000313" key="2">
    <source>
        <dbReference type="EMBL" id="SDO82721.1"/>
    </source>
</evidence>
<protein>
    <submittedName>
        <fullName evidence="2">Uncharacterized protein</fullName>
    </submittedName>
</protein>
<sequence>MGCTKIDVAVDGVRLHHHTRHTASVHFISHCRFRRLLVRMIGTVVAVLNRHRLDPVGVLQNCDLGMNIVMRPGEVVPILQDSRFGGHPPGAGKDHRPRQQGCVPLLARLAGDCQRAVSTTSADDRVVTVAVRRTCRDGAAHDRFRGRVTGSPVTVTHVSADRCTHRHLPPPDAGRPRVRFYNGLAACGRIHLVARQNSSGCVPQRGRSLSFSLSGPLTGDAAPNSVSPRSARNGCKARRPRGRDQVHRC</sequence>
<name>A0A1H0MQP4_9PSEU</name>